<name>A0A7S3ZV75_9STRA</name>
<feature type="binding site" evidence="1">
    <location>
        <position position="113"/>
    </location>
    <ligand>
        <name>ATP</name>
        <dbReference type="ChEBI" id="CHEBI:30616"/>
    </ligand>
</feature>
<evidence type="ECO:0008006" key="3">
    <source>
        <dbReference type="Google" id="ProtNLM"/>
    </source>
</evidence>
<proteinExistence type="predicted"/>
<accession>A0A7S3ZV75</accession>
<dbReference type="InterPro" id="IPR017441">
    <property type="entry name" value="Protein_kinase_ATP_BS"/>
</dbReference>
<dbReference type="InterPro" id="IPR011009">
    <property type="entry name" value="Kinase-like_dom_sf"/>
</dbReference>
<dbReference type="AlphaFoldDB" id="A0A7S3ZV75"/>
<sequence length="117" mass="12973">MAAATNGLPEDPALLRARLVEVEARYAQSQVQFRELRTWYDKLKRQHRELLWSEAVLVREGLEEAMPGPPIADADRANGHIGGGFVLRHHLGAGAFATVYAAVDKEGRPCAVKRIDK</sequence>
<protein>
    <recommendedName>
        <fullName evidence="3">Protein kinase domain-containing protein</fullName>
    </recommendedName>
</protein>
<evidence type="ECO:0000313" key="2">
    <source>
        <dbReference type="EMBL" id="CAE0694934.1"/>
    </source>
</evidence>
<dbReference type="EMBL" id="HBIW01012090">
    <property type="protein sequence ID" value="CAE0694934.1"/>
    <property type="molecule type" value="Transcribed_RNA"/>
</dbReference>
<dbReference type="PROSITE" id="PS00107">
    <property type="entry name" value="PROTEIN_KINASE_ATP"/>
    <property type="match status" value="1"/>
</dbReference>
<keyword evidence="1" id="KW-0067">ATP-binding</keyword>
<keyword evidence="1" id="KW-0547">Nucleotide-binding</keyword>
<dbReference type="SUPFAM" id="SSF56112">
    <property type="entry name" value="Protein kinase-like (PK-like)"/>
    <property type="match status" value="1"/>
</dbReference>
<dbReference type="GO" id="GO:0005524">
    <property type="term" value="F:ATP binding"/>
    <property type="evidence" value="ECO:0007669"/>
    <property type="project" value="UniProtKB-UniRule"/>
</dbReference>
<evidence type="ECO:0000256" key="1">
    <source>
        <dbReference type="PROSITE-ProRule" id="PRU10141"/>
    </source>
</evidence>
<gene>
    <name evidence="2" type="ORF">PCAL00307_LOCUS10370</name>
</gene>
<dbReference type="Gene3D" id="3.30.200.20">
    <property type="entry name" value="Phosphorylase Kinase, domain 1"/>
    <property type="match status" value="1"/>
</dbReference>
<organism evidence="2">
    <name type="scientific">Pelagomonas calceolata</name>
    <dbReference type="NCBI Taxonomy" id="35677"/>
    <lineage>
        <taxon>Eukaryota</taxon>
        <taxon>Sar</taxon>
        <taxon>Stramenopiles</taxon>
        <taxon>Ochrophyta</taxon>
        <taxon>Pelagophyceae</taxon>
        <taxon>Pelagomonadales</taxon>
        <taxon>Pelagomonadaceae</taxon>
        <taxon>Pelagomonas</taxon>
    </lineage>
</organism>
<reference evidence="2" key="1">
    <citation type="submission" date="2021-01" db="EMBL/GenBank/DDBJ databases">
        <authorList>
            <person name="Corre E."/>
            <person name="Pelletier E."/>
            <person name="Niang G."/>
            <person name="Scheremetjew M."/>
            <person name="Finn R."/>
            <person name="Kale V."/>
            <person name="Holt S."/>
            <person name="Cochrane G."/>
            <person name="Meng A."/>
            <person name="Brown T."/>
            <person name="Cohen L."/>
        </authorList>
    </citation>
    <scope>NUCLEOTIDE SEQUENCE</scope>
    <source>
        <strain evidence="2">CCMP1756</strain>
    </source>
</reference>